<evidence type="ECO:0000259" key="8">
    <source>
        <dbReference type="PROSITE" id="PS51162"/>
    </source>
</evidence>
<dbReference type="GeneTree" id="ENSGT00390000018436"/>
<evidence type="ECO:0000313" key="10">
    <source>
        <dbReference type="Proteomes" id="UP000694568"/>
    </source>
</evidence>
<evidence type="ECO:0000256" key="6">
    <source>
        <dbReference type="PROSITE-ProRule" id="PRU00500"/>
    </source>
</evidence>
<keyword evidence="7" id="KW-0732">Signal</keyword>
<dbReference type="Proteomes" id="UP000694568">
    <property type="component" value="Unplaced"/>
</dbReference>
<dbReference type="AlphaFoldDB" id="A0A8D0AW54"/>
<protein>
    <recommendedName>
        <fullName evidence="8">Thyroglobulin type-1 domain-containing protein</fullName>
    </recommendedName>
</protein>
<dbReference type="InterPro" id="IPR036857">
    <property type="entry name" value="Thyroglobulin_1_sf"/>
</dbReference>
<dbReference type="InterPro" id="IPR000716">
    <property type="entry name" value="Thyroglobulin_1"/>
</dbReference>
<feature type="disulfide bond" evidence="6">
    <location>
        <begin position="62"/>
        <end position="69"/>
    </location>
</feature>
<feature type="signal peptide" evidence="7">
    <location>
        <begin position="1"/>
        <end position="22"/>
    </location>
</feature>
<dbReference type="InterPro" id="IPR051950">
    <property type="entry name" value="Dev_reg/Prot_inhib"/>
</dbReference>
<dbReference type="Ensembl" id="ENSSLUT00000062466.1">
    <property type="protein sequence ID" value="ENSSLUP00000060751.1"/>
    <property type="gene ID" value="ENSSLUG00000025900.1"/>
</dbReference>
<feature type="disulfide bond" evidence="6">
    <location>
        <begin position="138"/>
        <end position="145"/>
    </location>
</feature>
<evidence type="ECO:0000256" key="1">
    <source>
        <dbReference type="ARBA" id="ARBA00004613"/>
    </source>
</evidence>
<evidence type="ECO:0000256" key="5">
    <source>
        <dbReference type="ARBA" id="ARBA00023180"/>
    </source>
</evidence>
<dbReference type="GO" id="GO:0005615">
    <property type="term" value="C:extracellular space"/>
    <property type="evidence" value="ECO:0007669"/>
    <property type="project" value="TreeGrafter"/>
</dbReference>
<dbReference type="GO" id="GO:0007160">
    <property type="term" value="P:cell-matrix adhesion"/>
    <property type="evidence" value="ECO:0007669"/>
    <property type="project" value="TreeGrafter"/>
</dbReference>
<evidence type="ECO:0000313" key="9">
    <source>
        <dbReference type="Ensembl" id="ENSSLUP00000060751.1"/>
    </source>
</evidence>
<keyword evidence="4 6" id="KW-1015">Disulfide bond</keyword>
<feature type="domain" description="Thyroglobulin type-1" evidence="8">
    <location>
        <begin position="99"/>
        <end position="172"/>
    </location>
</feature>
<accession>A0A8D0AW54</accession>
<name>A0A8D0AW54_SANLU</name>
<dbReference type="CDD" id="cd00191">
    <property type="entry name" value="TY"/>
    <property type="match status" value="2"/>
</dbReference>
<comment type="caution">
    <text evidence="6">Lacks conserved residue(s) required for the propagation of feature annotation.</text>
</comment>
<dbReference type="GO" id="GO:0005604">
    <property type="term" value="C:basement membrane"/>
    <property type="evidence" value="ECO:0007669"/>
    <property type="project" value="TreeGrafter"/>
</dbReference>
<organism evidence="9 10">
    <name type="scientific">Sander lucioperca</name>
    <name type="common">Pike-perch</name>
    <name type="synonym">Perca lucioperca</name>
    <dbReference type="NCBI Taxonomy" id="283035"/>
    <lineage>
        <taxon>Eukaryota</taxon>
        <taxon>Metazoa</taxon>
        <taxon>Chordata</taxon>
        <taxon>Craniata</taxon>
        <taxon>Vertebrata</taxon>
        <taxon>Euteleostomi</taxon>
        <taxon>Actinopterygii</taxon>
        <taxon>Neopterygii</taxon>
        <taxon>Teleostei</taxon>
        <taxon>Neoteleostei</taxon>
        <taxon>Acanthomorphata</taxon>
        <taxon>Eupercaria</taxon>
        <taxon>Perciformes</taxon>
        <taxon>Percoidei</taxon>
        <taxon>Percidae</taxon>
        <taxon>Luciopercinae</taxon>
        <taxon>Sander</taxon>
    </lineage>
</organism>
<feature type="chain" id="PRO_5034838632" description="Thyroglobulin type-1 domain-containing protein" evidence="7">
    <location>
        <begin position="23"/>
        <end position="182"/>
    </location>
</feature>
<keyword evidence="2" id="KW-0964">Secreted</keyword>
<dbReference type="PROSITE" id="PS00484">
    <property type="entry name" value="THYROGLOBULIN_1_1"/>
    <property type="match status" value="2"/>
</dbReference>
<keyword evidence="3" id="KW-0677">Repeat</keyword>
<keyword evidence="10" id="KW-1185">Reference proteome</keyword>
<dbReference type="PANTHER" id="PTHR12352:SF3">
    <property type="entry name" value="NIDOGEN-2"/>
    <property type="match status" value="1"/>
</dbReference>
<keyword evidence="5" id="KW-0325">Glycoprotein</keyword>
<dbReference type="PANTHER" id="PTHR12352">
    <property type="entry name" value="SECRETED MODULAR CALCIUM-BINDING PROTEIN"/>
    <property type="match status" value="1"/>
</dbReference>
<dbReference type="SMART" id="SM00211">
    <property type="entry name" value="TY"/>
    <property type="match status" value="2"/>
</dbReference>
<comment type="subcellular location">
    <subcellularLocation>
        <location evidence="1">Secreted</location>
    </subcellularLocation>
</comment>
<evidence type="ECO:0000256" key="3">
    <source>
        <dbReference type="ARBA" id="ARBA00022737"/>
    </source>
</evidence>
<dbReference type="FunFam" id="4.10.800.10:FF:000001">
    <property type="entry name" value="Testican-3 isoform 2"/>
    <property type="match status" value="2"/>
</dbReference>
<reference evidence="9" key="2">
    <citation type="submission" date="2025-09" db="UniProtKB">
        <authorList>
            <consortium name="Ensembl"/>
        </authorList>
    </citation>
    <scope>IDENTIFICATION</scope>
</reference>
<reference evidence="9" key="1">
    <citation type="submission" date="2025-08" db="UniProtKB">
        <authorList>
            <consortium name="Ensembl"/>
        </authorList>
    </citation>
    <scope>IDENTIFICATION</scope>
</reference>
<sequence length="182" mass="19852">LANIHMILLLSIFISPDEPVRPKTHCEHHRERAQTTSPEGYSIVGAYVPQCDADGQYTSLQCHGSTGHCWCVDGRGQERAGTRTSPGTPSVDYEPERPKTYCEQHRDSVQTTSPEGYSIVGAYVPQCDADGQYTSLQCHGSTGHCWCVDGRGQERAGTRTSPGTPSVKKMVCSLCVLLHAQT</sequence>
<dbReference type="PROSITE" id="PS51162">
    <property type="entry name" value="THYROGLOBULIN_1_2"/>
    <property type="match status" value="2"/>
</dbReference>
<proteinExistence type="predicted"/>
<dbReference type="Pfam" id="PF00086">
    <property type="entry name" value="Thyroglobulin_1"/>
    <property type="match status" value="2"/>
</dbReference>
<evidence type="ECO:0000256" key="7">
    <source>
        <dbReference type="SAM" id="SignalP"/>
    </source>
</evidence>
<evidence type="ECO:0000256" key="2">
    <source>
        <dbReference type="ARBA" id="ARBA00022525"/>
    </source>
</evidence>
<feature type="domain" description="Thyroglobulin type-1" evidence="8">
    <location>
        <begin position="23"/>
        <end position="91"/>
    </location>
</feature>
<dbReference type="Gene3D" id="4.10.800.10">
    <property type="entry name" value="Thyroglobulin type-1"/>
    <property type="match status" value="2"/>
</dbReference>
<dbReference type="SUPFAM" id="SSF57610">
    <property type="entry name" value="Thyroglobulin type-1 domain"/>
    <property type="match status" value="2"/>
</dbReference>
<evidence type="ECO:0000256" key="4">
    <source>
        <dbReference type="ARBA" id="ARBA00023157"/>
    </source>
</evidence>